<keyword evidence="2" id="KW-0472">Membrane</keyword>
<dbReference type="Proteomes" id="UP000790347">
    <property type="component" value="Unassembled WGS sequence"/>
</dbReference>
<dbReference type="PANTHER" id="PTHR13527:SF0">
    <property type="entry name" value="SAYSVFN DOMAIN-CONTAINING PROTEIN 1"/>
    <property type="match status" value="1"/>
</dbReference>
<feature type="domain" description="SAYSvFN" evidence="3">
    <location>
        <begin position="220"/>
        <end position="285"/>
    </location>
</feature>
<feature type="region of interest" description="Disordered" evidence="1">
    <location>
        <begin position="75"/>
        <end position="108"/>
    </location>
</feature>
<name>A0A922KZR3_DERFA</name>
<protein>
    <submittedName>
        <fullName evidence="4">SAYSvFN domain-containing protein 1</fullName>
    </submittedName>
</protein>
<dbReference type="AlphaFoldDB" id="A0A922KZR3"/>
<dbReference type="InterPro" id="IPR039159">
    <property type="entry name" value="SAYSD1"/>
</dbReference>
<dbReference type="PANTHER" id="PTHR13527">
    <property type="entry name" value="SAYSVFN DOMAIN-CONTAINING PROTEIN 1"/>
    <property type="match status" value="1"/>
</dbReference>
<accession>A0A922KZR3</accession>
<evidence type="ECO:0000313" key="5">
    <source>
        <dbReference type="Proteomes" id="UP000790347"/>
    </source>
</evidence>
<feature type="transmembrane region" description="Helical" evidence="2">
    <location>
        <begin position="232"/>
        <end position="252"/>
    </location>
</feature>
<feature type="compositionally biased region" description="Polar residues" evidence="1">
    <location>
        <begin position="75"/>
        <end position="89"/>
    </location>
</feature>
<keyword evidence="2" id="KW-1133">Transmembrane helix</keyword>
<evidence type="ECO:0000256" key="1">
    <source>
        <dbReference type="SAM" id="MobiDB-lite"/>
    </source>
</evidence>
<dbReference type="Pfam" id="PF10260">
    <property type="entry name" value="SAYSvFN"/>
    <property type="match status" value="1"/>
</dbReference>
<dbReference type="InterPro" id="IPR019387">
    <property type="entry name" value="SAYSvFN_dom"/>
</dbReference>
<organism evidence="4 5">
    <name type="scientific">Dermatophagoides farinae</name>
    <name type="common">American house dust mite</name>
    <dbReference type="NCBI Taxonomy" id="6954"/>
    <lineage>
        <taxon>Eukaryota</taxon>
        <taxon>Metazoa</taxon>
        <taxon>Ecdysozoa</taxon>
        <taxon>Arthropoda</taxon>
        <taxon>Chelicerata</taxon>
        <taxon>Arachnida</taxon>
        <taxon>Acari</taxon>
        <taxon>Acariformes</taxon>
        <taxon>Sarcoptiformes</taxon>
        <taxon>Astigmata</taxon>
        <taxon>Psoroptidia</taxon>
        <taxon>Analgoidea</taxon>
        <taxon>Pyroglyphidae</taxon>
        <taxon>Dermatophagoidinae</taxon>
        <taxon>Dermatophagoides</taxon>
    </lineage>
</organism>
<feature type="transmembrane region" description="Helical" evidence="2">
    <location>
        <begin position="208"/>
        <end position="226"/>
    </location>
</feature>
<evidence type="ECO:0000259" key="3">
    <source>
        <dbReference type="Pfam" id="PF10260"/>
    </source>
</evidence>
<sequence length="293" mass="34190">MSLDIVTRVQCLQIEYLFKMTTENGNKENDACKSTSKNLTPKERLEMFQSSINKLEHESEIKNVRQLLHERYLQSRTQCQNNNQSTTDTAAGKRSKESQDVKTTDGKVKMGRQMARVFRFGTNNNQLRNRRNPRQLQAREHEVDPLLNDPNILFENFAFDNDDEAEFIDHDEHRPDLPFFPEQTHNEDDDDDSEDSFRSLILSAFRQLTWRRWSFWIICLILYAYGQLQANRYGFGAPFLIVALLLFIIINLRRKAPGELSAYSVFNPNCRPIPTVVSQEQPREQILLGFGPL</sequence>
<evidence type="ECO:0000256" key="2">
    <source>
        <dbReference type="SAM" id="Phobius"/>
    </source>
</evidence>
<reference evidence="4" key="2">
    <citation type="journal article" date="2022" name="Res Sq">
        <title>Comparative Genomics Reveals Insights into the Divergent Evolution of Astigmatic Mites and Household Pest Adaptations.</title>
        <authorList>
            <person name="Xiong Q."/>
            <person name="Wan A.T.-Y."/>
            <person name="Liu X.-Y."/>
            <person name="Fung C.S.-H."/>
            <person name="Xiao X."/>
            <person name="Malainual N."/>
            <person name="Hou J."/>
            <person name="Wang L."/>
            <person name="Wang M."/>
            <person name="Yang K."/>
            <person name="Cui Y."/>
            <person name="Leung E."/>
            <person name="Nong W."/>
            <person name="Shin S.-K."/>
            <person name="Au S."/>
            <person name="Jeong K.Y."/>
            <person name="Chew F.T."/>
            <person name="Hui J."/>
            <person name="Leung T.F."/>
            <person name="Tungtrongchitr A."/>
            <person name="Zhong N."/>
            <person name="Liu Z."/>
            <person name="Tsui S."/>
        </authorList>
    </citation>
    <scope>NUCLEOTIDE SEQUENCE</scope>
    <source>
        <strain evidence="4">Derf</strain>
        <tissue evidence="4">Whole organism</tissue>
    </source>
</reference>
<dbReference type="EMBL" id="ASGP02000005">
    <property type="protein sequence ID" value="KAH9506198.1"/>
    <property type="molecule type" value="Genomic_DNA"/>
</dbReference>
<feature type="compositionally biased region" description="Basic and acidic residues" evidence="1">
    <location>
        <begin position="94"/>
        <end position="108"/>
    </location>
</feature>
<reference evidence="4" key="1">
    <citation type="submission" date="2013-05" db="EMBL/GenBank/DDBJ databases">
        <authorList>
            <person name="Yim A.K.Y."/>
            <person name="Chan T.F."/>
            <person name="Ji K.M."/>
            <person name="Liu X.Y."/>
            <person name="Zhou J.W."/>
            <person name="Li R.Q."/>
            <person name="Yang K.Y."/>
            <person name="Li J."/>
            <person name="Li M."/>
            <person name="Law P.T.W."/>
            <person name="Wu Y.L."/>
            <person name="Cai Z.L."/>
            <person name="Qin H."/>
            <person name="Bao Y."/>
            <person name="Leung R.K.K."/>
            <person name="Ng P.K.S."/>
            <person name="Zou J."/>
            <person name="Zhong X.J."/>
            <person name="Ran P.X."/>
            <person name="Zhong N.S."/>
            <person name="Liu Z.G."/>
            <person name="Tsui S.K.W."/>
        </authorList>
    </citation>
    <scope>NUCLEOTIDE SEQUENCE</scope>
    <source>
        <strain evidence="4">Derf</strain>
        <tissue evidence="4">Whole organism</tissue>
    </source>
</reference>
<gene>
    <name evidence="4" type="primary">SAYSD1</name>
    <name evidence="4" type="ORF">DERF_010940</name>
</gene>
<keyword evidence="5" id="KW-1185">Reference proteome</keyword>
<proteinExistence type="predicted"/>
<comment type="caution">
    <text evidence="4">The sequence shown here is derived from an EMBL/GenBank/DDBJ whole genome shotgun (WGS) entry which is preliminary data.</text>
</comment>
<evidence type="ECO:0000313" key="4">
    <source>
        <dbReference type="EMBL" id="KAH9506198.1"/>
    </source>
</evidence>
<keyword evidence="2" id="KW-0812">Transmembrane</keyword>